<comment type="similarity">
    <text evidence="1 2">Belongs to the flagella basal body rod proteins family.</text>
</comment>
<dbReference type="NCBIfam" id="TIGR03506">
    <property type="entry name" value="FlgEFG_subfam"/>
    <property type="match status" value="1"/>
</dbReference>
<keyword evidence="6" id="KW-0966">Cell projection</keyword>
<evidence type="ECO:0000313" key="7">
    <source>
        <dbReference type="Proteomes" id="UP000182635"/>
    </source>
</evidence>
<proteinExistence type="inferred from homology"/>
<keyword evidence="6" id="KW-0282">Flagellum</keyword>
<dbReference type="RefSeq" id="WP_046922499.1">
    <property type="nucleotide sequence ID" value="NZ_AYYL01000007.1"/>
</dbReference>
<dbReference type="EMBL" id="FOPI01000010">
    <property type="protein sequence ID" value="SFG30680.1"/>
    <property type="molecule type" value="Genomic_DNA"/>
</dbReference>
<dbReference type="Pfam" id="PF06429">
    <property type="entry name" value="Flg_bbr_C"/>
    <property type="match status" value="1"/>
</dbReference>
<dbReference type="Pfam" id="PF00460">
    <property type="entry name" value="Flg_bb_rod"/>
    <property type="match status" value="1"/>
</dbReference>
<dbReference type="OrthoDB" id="9804559at2"/>
<dbReference type="AlphaFoldDB" id="A0A1I2QRP0"/>
<comment type="subcellular location">
    <subcellularLocation>
        <location evidence="2">Bacterial flagellum basal body</location>
    </subcellularLocation>
</comment>
<evidence type="ECO:0000256" key="1">
    <source>
        <dbReference type="ARBA" id="ARBA00009677"/>
    </source>
</evidence>
<evidence type="ECO:0000259" key="4">
    <source>
        <dbReference type="Pfam" id="PF06429"/>
    </source>
</evidence>
<organism evidence="6 7">
    <name type="scientific">Ligilactobacillus ruminis DSM 20403 = NBRC 102161</name>
    <dbReference type="NCBI Taxonomy" id="1423798"/>
    <lineage>
        <taxon>Bacteria</taxon>
        <taxon>Bacillati</taxon>
        <taxon>Bacillota</taxon>
        <taxon>Bacilli</taxon>
        <taxon>Lactobacillales</taxon>
        <taxon>Lactobacillaceae</taxon>
        <taxon>Ligilactobacillus</taxon>
    </lineage>
</organism>
<evidence type="ECO:0000259" key="3">
    <source>
        <dbReference type="Pfam" id="PF00460"/>
    </source>
</evidence>
<keyword evidence="6" id="KW-0969">Cilium</keyword>
<dbReference type="SUPFAM" id="SSF117143">
    <property type="entry name" value="Flagellar hook protein flgE"/>
    <property type="match status" value="1"/>
</dbReference>
<name>A0A1I2QRP0_9LACO</name>
<dbReference type="Pfam" id="PF22692">
    <property type="entry name" value="LlgE_F_G_D1"/>
    <property type="match status" value="1"/>
</dbReference>
<gene>
    <name evidence="6" type="ORF">SAMN02910432_00782</name>
</gene>
<dbReference type="InterPro" id="IPR001444">
    <property type="entry name" value="Flag_bb_rod_N"/>
</dbReference>
<dbReference type="InterPro" id="IPR020013">
    <property type="entry name" value="Flagellar_FlgE/F/G"/>
</dbReference>
<dbReference type="PROSITE" id="PS00588">
    <property type="entry name" value="FLAGELLA_BB_ROD"/>
    <property type="match status" value="1"/>
</dbReference>
<evidence type="ECO:0000259" key="5">
    <source>
        <dbReference type="Pfam" id="PF22692"/>
    </source>
</evidence>
<evidence type="ECO:0000256" key="2">
    <source>
        <dbReference type="RuleBase" id="RU362116"/>
    </source>
</evidence>
<accession>A0A1I2QRP0</accession>
<protein>
    <submittedName>
        <fullName evidence="6">Flagellar basal-body rod protein FlgG</fullName>
    </submittedName>
</protein>
<dbReference type="InterPro" id="IPR053967">
    <property type="entry name" value="LlgE_F_G-like_D1"/>
</dbReference>
<dbReference type="InterPro" id="IPR037925">
    <property type="entry name" value="FlgE/F/G-like"/>
</dbReference>
<dbReference type="PANTHER" id="PTHR30435:SF19">
    <property type="entry name" value="FLAGELLAR BASAL-BODY ROD PROTEIN FLGG"/>
    <property type="match status" value="1"/>
</dbReference>
<dbReference type="PANTHER" id="PTHR30435">
    <property type="entry name" value="FLAGELLAR PROTEIN"/>
    <property type="match status" value="1"/>
</dbReference>
<reference evidence="7" key="1">
    <citation type="submission" date="2016-10" db="EMBL/GenBank/DDBJ databases">
        <authorList>
            <person name="Varghese N."/>
            <person name="Submissions S."/>
        </authorList>
    </citation>
    <scope>NUCLEOTIDE SEQUENCE [LARGE SCALE GENOMIC DNA]</scope>
    <source>
        <strain evidence="7">DSM 20403</strain>
    </source>
</reference>
<feature type="domain" description="Flagellar hook protein FlgE/F/G-like D1" evidence="5">
    <location>
        <begin position="95"/>
        <end position="161"/>
    </location>
</feature>
<keyword evidence="2" id="KW-0975">Bacterial flagellum</keyword>
<dbReference type="Proteomes" id="UP000182635">
    <property type="component" value="Unassembled WGS sequence"/>
</dbReference>
<feature type="domain" description="Flagellar basal body rod protein N-terminal" evidence="3">
    <location>
        <begin position="9"/>
        <end position="37"/>
    </location>
</feature>
<dbReference type="InterPro" id="IPR019776">
    <property type="entry name" value="Flagellar_basal_body_rod_CS"/>
</dbReference>
<dbReference type="InterPro" id="IPR010930">
    <property type="entry name" value="Flg_bb/hook_C_dom"/>
</dbReference>
<dbReference type="GO" id="GO:0071978">
    <property type="term" value="P:bacterial-type flagellum-dependent swarming motility"/>
    <property type="evidence" value="ECO:0007669"/>
    <property type="project" value="TreeGrafter"/>
</dbReference>
<sequence length="256" mass="27843">MNMSQILSISRSGLNAYQREMDVVANNLANVDTLGYKDKRTTFQELLNNGTNANEVGLSQNAGNVAVNAGLNVQQVNENLSQGVFKSTAGTYDLAIDGEGYFGVRDGANNLYLTRDGSFRRDADGNLVTSKGMKVEVQSNVPSSQWPKDGEVSISISGYVSIGNVRVGRILLFRPQNSIDMNDIGNNLYRCDGNLISSANNNAGFGQINQGLVELSNVDVADTMSKMIITQRAYQMNSKALQSTDEMLQTINKFTE</sequence>
<feature type="domain" description="Flagellar basal-body/hook protein C-terminal" evidence="4">
    <location>
        <begin position="210"/>
        <end position="253"/>
    </location>
</feature>
<dbReference type="GO" id="GO:0009425">
    <property type="term" value="C:bacterial-type flagellum basal body"/>
    <property type="evidence" value="ECO:0007669"/>
    <property type="project" value="UniProtKB-SubCell"/>
</dbReference>
<evidence type="ECO:0000313" key="6">
    <source>
        <dbReference type="EMBL" id="SFG30680.1"/>
    </source>
</evidence>